<dbReference type="RefSeq" id="WP_188610501.1">
    <property type="nucleotide sequence ID" value="NZ_BMGG01000006.1"/>
</dbReference>
<keyword evidence="11" id="KW-1185">Reference proteome</keyword>
<dbReference type="EMBL" id="BMGG01000006">
    <property type="protein sequence ID" value="GGC73895.1"/>
    <property type="molecule type" value="Genomic_DNA"/>
</dbReference>
<evidence type="ECO:0000256" key="9">
    <source>
        <dbReference type="SAM" id="MobiDB-lite"/>
    </source>
</evidence>
<proteinExistence type="inferred from homology"/>
<evidence type="ECO:0000256" key="3">
    <source>
        <dbReference type="ARBA" id="ARBA00022490"/>
    </source>
</evidence>
<dbReference type="InterPro" id="IPR016125">
    <property type="entry name" value="Peptidase_C15-like"/>
</dbReference>
<evidence type="ECO:0000256" key="8">
    <source>
        <dbReference type="ARBA" id="ARBA00031559"/>
    </source>
</evidence>
<evidence type="ECO:0000313" key="11">
    <source>
        <dbReference type="Proteomes" id="UP000637002"/>
    </source>
</evidence>
<dbReference type="GO" id="GO:0006508">
    <property type="term" value="P:proteolysis"/>
    <property type="evidence" value="ECO:0007669"/>
    <property type="project" value="UniProtKB-KW"/>
</dbReference>
<dbReference type="Gene3D" id="3.40.630.20">
    <property type="entry name" value="Peptidase C15, pyroglutamyl peptidase I-like"/>
    <property type="match status" value="1"/>
</dbReference>
<evidence type="ECO:0000256" key="5">
    <source>
        <dbReference type="ARBA" id="ARBA00022801"/>
    </source>
</evidence>
<dbReference type="PRINTS" id="PR00706">
    <property type="entry name" value="PYROGLUPTASE"/>
</dbReference>
<dbReference type="GO" id="GO:0016920">
    <property type="term" value="F:pyroglutamyl-peptidase activity"/>
    <property type="evidence" value="ECO:0007669"/>
    <property type="project" value="InterPro"/>
</dbReference>
<dbReference type="Proteomes" id="UP000637002">
    <property type="component" value="Unassembled WGS sequence"/>
</dbReference>
<keyword evidence="5" id="KW-0378">Hydrolase</keyword>
<evidence type="ECO:0000256" key="7">
    <source>
        <dbReference type="ARBA" id="ARBA00030836"/>
    </source>
</evidence>
<evidence type="ECO:0000313" key="10">
    <source>
        <dbReference type="EMBL" id="GGC73895.1"/>
    </source>
</evidence>
<dbReference type="SUPFAM" id="SSF53182">
    <property type="entry name" value="Pyrrolidone carboxyl peptidase (pyroglutamate aminopeptidase)"/>
    <property type="match status" value="1"/>
</dbReference>
<reference evidence="10" key="1">
    <citation type="journal article" date="2014" name="Int. J. Syst. Evol. Microbiol.">
        <title>Complete genome sequence of Corynebacterium casei LMG S-19264T (=DSM 44701T), isolated from a smear-ripened cheese.</title>
        <authorList>
            <consortium name="US DOE Joint Genome Institute (JGI-PGF)"/>
            <person name="Walter F."/>
            <person name="Albersmeier A."/>
            <person name="Kalinowski J."/>
            <person name="Ruckert C."/>
        </authorList>
    </citation>
    <scope>NUCLEOTIDE SEQUENCE</scope>
    <source>
        <strain evidence="10">CGMCC 1.12919</strain>
    </source>
</reference>
<keyword evidence="6" id="KW-0788">Thiol protease</keyword>
<evidence type="ECO:0000256" key="4">
    <source>
        <dbReference type="ARBA" id="ARBA00022670"/>
    </source>
</evidence>
<dbReference type="InterPro" id="IPR000816">
    <property type="entry name" value="Peptidase_C15"/>
</dbReference>
<reference evidence="10" key="2">
    <citation type="submission" date="2020-09" db="EMBL/GenBank/DDBJ databases">
        <authorList>
            <person name="Sun Q."/>
            <person name="Zhou Y."/>
        </authorList>
    </citation>
    <scope>NUCLEOTIDE SEQUENCE</scope>
    <source>
        <strain evidence="10">CGMCC 1.12919</strain>
    </source>
</reference>
<protein>
    <recommendedName>
        <fullName evidence="2">Pyrrolidone-carboxylate peptidase</fullName>
    </recommendedName>
    <alternativeName>
        <fullName evidence="7">5-oxoprolyl-peptidase</fullName>
    </alternativeName>
    <alternativeName>
        <fullName evidence="8">Pyroglutamyl-peptidase I</fullName>
    </alternativeName>
</protein>
<feature type="region of interest" description="Disordered" evidence="9">
    <location>
        <begin position="90"/>
        <end position="109"/>
    </location>
</feature>
<name>A0A916UIY2_9HYPH</name>
<gene>
    <name evidence="10" type="ORF">GCM10010994_35320</name>
</gene>
<evidence type="ECO:0000256" key="2">
    <source>
        <dbReference type="ARBA" id="ARBA00019191"/>
    </source>
</evidence>
<evidence type="ECO:0000256" key="6">
    <source>
        <dbReference type="ARBA" id="ARBA00022807"/>
    </source>
</evidence>
<dbReference type="InterPro" id="IPR036440">
    <property type="entry name" value="Peptidase_C15-like_sf"/>
</dbReference>
<organism evidence="10 11">
    <name type="scientific">Chelatococcus reniformis</name>
    <dbReference type="NCBI Taxonomy" id="1494448"/>
    <lineage>
        <taxon>Bacteria</taxon>
        <taxon>Pseudomonadati</taxon>
        <taxon>Pseudomonadota</taxon>
        <taxon>Alphaproteobacteria</taxon>
        <taxon>Hyphomicrobiales</taxon>
        <taxon>Chelatococcaceae</taxon>
        <taxon>Chelatococcus</taxon>
    </lineage>
</organism>
<dbReference type="Pfam" id="PF01470">
    <property type="entry name" value="Peptidase_C15"/>
    <property type="match status" value="1"/>
</dbReference>
<dbReference type="PANTHER" id="PTHR23402:SF1">
    <property type="entry name" value="PYROGLUTAMYL-PEPTIDASE I"/>
    <property type="match status" value="1"/>
</dbReference>
<comment type="similarity">
    <text evidence="1">Belongs to the peptidase C15 family.</text>
</comment>
<dbReference type="AlphaFoldDB" id="A0A916UIY2"/>
<sequence>MLRIVVTGFGPFPGMPANPTALLAPALARSRRLARNGLDVTAIVLDTSYVRLEPRIGALLASPAPDVLLMLGVAGRAKVLRVEARGLGRANTTSADAAGRTPRRRPRGPLIRRSRVALVPAVVALRRRRLPADRSIDAGRYLCNAAYHEALGQADGTLVVFVHVPKPRPHAGTRRRGRPSRPPLLHMEQGLTDLVLLLARAAWRLRADAHRPTASRRDGRRRRR</sequence>
<evidence type="ECO:0000256" key="1">
    <source>
        <dbReference type="ARBA" id="ARBA00006641"/>
    </source>
</evidence>
<accession>A0A916UIY2</accession>
<keyword evidence="3" id="KW-0963">Cytoplasm</keyword>
<comment type="caution">
    <text evidence="10">The sequence shown here is derived from an EMBL/GenBank/DDBJ whole genome shotgun (WGS) entry which is preliminary data.</text>
</comment>
<dbReference type="GO" id="GO:0005829">
    <property type="term" value="C:cytosol"/>
    <property type="evidence" value="ECO:0007669"/>
    <property type="project" value="InterPro"/>
</dbReference>
<dbReference type="PANTHER" id="PTHR23402">
    <property type="entry name" value="PROTEASE FAMILY C15 PYROGLUTAMYL-PEPTIDASE I-RELATED"/>
    <property type="match status" value="1"/>
</dbReference>
<keyword evidence="4" id="KW-0645">Protease</keyword>